<evidence type="ECO:0000256" key="1">
    <source>
        <dbReference type="ARBA" id="ARBA00023186"/>
    </source>
</evidence>
<dbReference type="SUPFAM" id="SSF89155">
    <property type="entry name" value="TorD-like"/>
    <property type="match status" value="1"/>
</dbReference>
<name>A0A8T4GFD7_9EURY</name>
<dbReference type="Proteomes" id="UP000823588">
    <property type="component" value="Unassembled WGS sequence"/>
</dbReference>
<evidence type="ECO:0000313" key="3">
    <source>
        <dbReference type="Proteomes" id="UP000823588"/>
    </source>
</evidence>
<keyword evidence="1" id="KW-0143">Chaperone</keyword>
<dbReference type="PANTHER" id="PTHR34227">
    <property type="entry name" value="CHAPERONE PROTEIN YCDY"/>
    <property type="match status" value="1"/>
</dbReference>
<dbReference type="PANTHER" id="PTHR34227:SF1">
    <property type="entry name" value="DIMETHYL SULFOXIDE REDUCTASE CHAPERONE-RELATED"/>
    <property type="match status" value="1"/>
</dbReference>
<dbReference type="Gene3D" id="1.10.3480.10">
    <property type="entry name" value="TorD-like"/>
    <property type="match status" value="1"/>
</dbReference>
<dbReference type="InterPro" id="IPR036411">
    <property type="entry name" value="TorD-like_sf"/>
</dbReference>
<protein>
    <submittedName>
        <fullName evidence="2">TorA maturation chaperone TorD</fullName>
    </submittedName>
</protein>
<dbReference type="OrthoDB" id="320758at2157"/>
<dbReference type="Pfam" id="PF02613">
    <property type="entry name" value="Nitrate_red_del"/>
    <property type="match status" value="1"/>
</dbReference>
<dbReference type="InterPro" id="IPR050289">
    <property type="entry name" value="TorD/DmsD_chaperones"/>
</dbReference>
<sequence>MTLSHTMSDTLDDRIAAERQRAETYRLLAALFQPPDAGGMDGLEATTDADVSIAVGRLREAVPDRDSLKLDHAGLFVGPFDLLAPPYESVYVDDETRVMTEATERVRTEYREAGVDIDLDEPADHVAAELEFTYLLVATEVEALDAGAFEAAERCLERQYEFLSAHLGRWISELAENMREHADTAFYSALADEARSFVEADGRRLAERLERLDSTDDDLVAVLEGGENR</sequence>
<dbReference type="AlphaFoldDB" id="A0A8T4GFD7"/>
<proteinExistence type="predicted"/>
<dbReference type="RefSeq" id="WP_209485997.1">
    <property type="nucleotide sequence ID" value="NZ_JAGGKQ010000017.1"/>
</dbReference>
<accession>A0A8T4GFD7</accession>
<gene>
    <name evidence="2" type="ORF">J2751_002257</name>
</gene>
<organism evidence="2 3">
    <name type="scientific">Halorubrum alkaliphilum</name>
    <dbReference type="NCBI Taxonomy" id="261290"/>
    <lineage>
        <taxon>Archaea</taxon>
        <taxon>Methanobacteriati</taxon>
        <taxon>Methanobacteriota</taxon>
        <taxon>Stenosarchaea group</taxon>
        <taxon>Halobacteria</taxon>
        <taxon>Halobacteriales</taxon>
        <taxon>Haloferacaceae</taxon>
        <taxon>Halorubrum</taxon>
    </lineage>
</organism>
<evidence type="ECO:0000313" key="2">
    <source>
        <dbReference type="EMBL" id="MBP1923218.1"/>
    </source>
</evidence>
<dbReference type="InterPro" id="IPR020945">
    <property type="entry name" value="DMSO/NO3_reduct_chaperone"/>
</dbReference>
<dbReference type="EMBL" id="JAGGKQ010000017">
    <property type="protein sequence ID" value="MBP1923218.1"/>
    <property type="molecule type" value="Genomic_DNA"/>
</dbReference>
<comment type="caution">
    <text evidence="2">The sequence shown here is derived from an EMBL/GenBank/DDBJ whole genome shotgun (WGS) entry which is preliminary data.</text>
</comment>
<reference evidence="2" key="1">
    <citation type="submission" date="2021-03" db="EMBL/GenBank/DDBJ databases">
        <title>Genomic Encyclopedia of Type Strains, Phase IV (KMG-IV): sequencing the most valuable type-strain genomes for metagenomic binning, comparative biology and taxonomic classification.</title>
        <authorList>
            <person name="Goeker M."/>
        </authorList>
    </citation>
    <scope>NUCLEOTIDE SEQUENCE</scope>
    <source>
        <strain evidence="2">DSM 23564</strain>
    </source>
</reference>
<keyword evidence="3" id="KW-1185">Reference proteome</keyword>